<feature type="transmembrane region" description="Helical" evidence="2">
    <location>
        <begin position="30"/>
        <end position="52"/>
    </location>
</feature>
<dbReference type="Proteomes" id="UP000613840">
    <property type="component" value="Unassembled WGS sequence"/>
</dbReference>
<gene>
    <name evidence="3" type="ORF">GCM10011575_46160</name>
</gene>
<evidence type="ECO:0000313" key="3">
    <source>
        <dbReference type="EMBL" id="GGL82632.1"/>
    </source>
</evidence>
<proteinExistence type="predicted"/>
<feature type="transmembrane region" description="Helical" evidence="2">
    <location>
        <begin position="57"/>
        <end position="76"/>
    </location>
</feature>
<name>A0A917SJN8_9ACTN</name>
<keyword evidence="2" id="KW-0472">Membrane</keyword>
<dbReference type="EMBL" id="BMMZ01000018">
    <property type="protein sequence ID" value="GGL82632.1"/>
    <property type="molecule type" value="Genomic_DNA"/>
</dbReference>
<protein>
    <submittedName>
        <fullName evidence="3">Uncharacterized protein</fullName>
    </submittedName>
</protein>
<keyword evidence="2" id="KW-0812">Transmembrane</keyword>
<accession>A0A917SJN8</accession>
<dbReference type="AlphaFoldDB" id="A0A917SJN8"/>
<evidence type="ECO:0000313" key="4">
    <source>
        <dbReference type="Proteomes" id="UP000613840"/>
    </source>
</evidence>
<organism evidence="3 4">
    <name type="scientific">Microlunatus endophyticus</name>
    <dbReference type="NCBI Taxonomy" id="1716077"/>
    <lineage>
        <taxon>Bacteria</taxon>
        <taxon>Bacillati</taxon>
        <taxon>Actinomycetota</taxon>
        <taxon>Actinomycetes</taxon>
        <taxon>Propionibacteriales</taxon>
        <taxon>Propionibacteriaceae</taxon>
        <taxon>Microlunatus</taxon>
    </lineage>
</organism>
<reference evidence="3" key="1">
    <citation type="journal article" date="2014" name="Int. J. Syst. Evol. Microbiol.">
        <title>Complete genome sequence of Corynebacterium casei LMG S-19264T (=DSM 44701T), isolated from a smear-ripened cheese.</title>
        <authorList>
            <consortium name="US DOE Joint Genome Institute (JGI-PGF)"/>
            <person name="Walter F."/>
            <person name="Albersmeier A."/>
            <person name="Kalinowski J."/>
            <person name="Ruckert C."/>
        </authorList>
    </citation>
    <scope>NUCLEOTIDE SEQUENCE</scope>
    <source>
        <strain evidence="3">CGMCC 4.7306</strain>
    </source>
</reference>
<feature type="region of interest" description="Disordered" evidence="1">
    <location>
        <begin position="197"/>
        <end position="235"/>
    </location>
</feature>
<dbReference type="RefSeq" id="WP_188898290.1">
    <property type="nucleotide sequence ID" value="NZ_BMMZ01000018.1"/>
</dbReference>
<comment type="caution">
    <text evidence="3">The sequence shown here is derived from an EMBL/GenBank/DDBJ whole genome shotgun (WGS) entry which is preliminary data.</text>
</comment>
<reference evidence="3" key="2">
    <citation type="submission" date="2020-09" db="EMBL/GenBank/DDBJ databases">
        <authorList>
            <person name="Sun Q."/>
            <person name="Zhou Y."/>
        </authorList>
    </citation>
    <scope>NUCLEOTIDE SEQUENCE</scope>
    <source>
        <strain evidence="3">CGMCC 4.7306</strain>
    </source>
</reference>
<evidence type="ECO:0000256" key="2">
    <source>
        <dbReference type="SAM" id="Phobius"/>
    </source>
</evidence>
<keyword evidence="4" id="KW-1185">Reference proteome</keyword>
<sequence length="235" mass="24385">MRWLREVIALVVVGGGIFSIGLSASLRGWYLAGVVVAALGLGLLAVIILALLPVSRWLRWVVGGALALILVGAGVLSPQLAIGRPDSRPLWQTTGSGPQARLVGGRLYLHSEYTDQVLEPDSGRILVSVPAESQGLTVGLDGSFVQLGNGTVVYRDSDGRQRWKLGTDVSVTVLAIANGWVVMRGCSKEHDVVCGVDPKGGSAGGKSKPQMSAGSPRSAGNGNTTAAPRLGRQTA</sequence>
<feature type="transmembrane region" description="Helical" evidence="2">
    <location>
        <begin position="7"/>
        <end position="24"/>
    </location>
</feature>
<evidence type="ECO:0000256" key="1">
    <source>
        <dbReference type="SAM" id="MobiDB-lite"/>
    </source>
</evidence>
<feature type="compositionally biased region" description="Polar residues" evidence="1">
    <location>
        <begin position="209"/>
        <end position="226"/>
    </location>
</feature>
<keyword evidence="2" id="KW-1133">Transmembrane helix</keyword>